<reference evidence="2 3" key="1">
    <citation type="submission" date="2015-01" db="EMBL/GenBank/DDBJ databases">
        <title>Evolution of Trichinella species and genotypes.</title>
        <authorList>
            <person name="Korhonen P.K."/>
            <person name="Edoardo P."/>
            <person name="Giuseppe L.R."/>
            <person name="Gasser R.B."/>
        </authorList>
    </citation>
    <scope>NUCLEOTIDE SEQUENCE [LARGE SCALE GENOMIC DNA]</scope>
    <source>
        <strain evidence="2">ISS470</strain>
    </source>
</reference>
<proteinExistence type="predicted"/>
<accession>A0A0V1FTQ9</accession>
<feature type="region of interest" description="Disordered" evidence="1">
    <location>
        <begin position="60"/>
        <end position="97"/>
    </location>
</feature>
<protein>
    <submittedName>
        <fullName evidence="2">Uncharacterized protein</fullName>
    </submittedName>
</protein>
<name>A0A0V1FTQ9_TRIPS</name>
<dbReference type="EMBL" id="JYDT01000039">
    <property type="protein sequence ID" value="KRY88675.1"/>
    <property type="molecule type" value="Genomic_DNA"/>
</dbReference>
<sequence length="109" mass="12397">MTQMAWWKRPIIVGKAVFSQSGLAASTWQYLEVRFSVLNHWNPASASKCRQCTEEVEHRRGSRRSACGNQRRTGVTRPSFAPVHPVNNSKARMQARSRQIPAFDQLSVL</sequence>
<dbReference type="OrthoDB" id="5912235at2759"/>
<evidence type="ECO:0000313" key="3">
    <source>
        <dbReference type="Proteomes" id="UP000054995"/>
    </source>
</evidence>
<dbReference type="Proteomes" id="UP000054995">
    <property type="component" value="Unassembled WGS sequence"/>
</dbReference>
<evidence type="ECO:0000313" key="2">
    <source>
        <dbReference type="EMBL" id="KRY88675.1"/>
    </source>
</evidence>
<gene>
    <name evidence="2" type="ORF">T4D_11049</name>
</gene>
<dbReference type="AlphaFoldDB" id="A0A0V1FTQ9"/>
<evidence type="ECO:0000256" key="1">
    <source>
        <dbReference type="SAM" id="MobiDB-lite"/>
    </source>
</evidence>
<keyword evidence="3" id="KW-1185">Reference proteome</keyword>
<organism evidence="2 3">
    <name type="scientific">Trichinella pseudospiralis</name>
    <name type="common">Parasitic roundworm</name>
    <dbReference type="NCBI Taxonomy" id="6337"/>
    <lineage>
        <taxon>Eukaryota</taxon>
        <taxon>Metazoa</taxon>
        <taxon>Ecdysozoa</taxon>
        <taxon>Nematoda</taxon>
        <taxon>Enoplea</taxon>
        <taxon>Dorylaimia</taxon>
        <taxon>Trichinellida</taxon>
        <taxon>Trichinellidae</taxon>
        <taxon>Trichinella</taxon>
    </lineage>
</organism>
<comment type="caution">
    <text evidence="2">The sequence shown here is derived from an EMBL/GenBank/DDBJ whole genome shotgun (WGS) entry which is preliminary data.</text>
</comment>